<dbReference type="EMBL" id="MU006008">
    <property type="protein sequence ID" value="KAF2858537.1"/>
    <property type="molecule type" value="Genomic_DNA"/>
</dbReference>
<comment type="similarity">
    <text evidence="2 4">Belongs to the Mediator complex subunit 11 family.</text>
</comment>
<dbReference type="InterPro" id="IPR019404">
    <property type="entry name" value="Mediator_Med11"/>
</dbReference>
<name>A0A6A7BU85_9PEZI</name>
<proteinExistence type="inferred from homology"/>
<evidence type="ECO:0000256" key="2">
    <source>
        <dbReference type="ARBA" id="ARBA00008186"/>
    </source>
</evidence>
<dbReference type="GO" id="GO:0016592">
    <property type="term" value="C:mediator complex"/>
    <property type="evidence" value="ECO:0007669"/>
    <property type="project" value="InterPro"/>
</dbReference>
<keyword evidence="5" id="KW-0175">Coiled coil</keyword>
<dbReference type="GO" id="GO:0003712">
    <property type="term" value="F:transcription coregulator activity"/>
    <property type="evidence" value="ECO:0007669"/>
    <property type="project" value="InterPro"/>
</dbReference>
<keyword evidence="4" id="KW-0805">Transcription regulation</keyword>
<evidence type="ECO:0000256" key="4">
    <source>
        <dbReference type="RuleBase" id="RU364147"/>
    </source>
</evidence>
<comment type="subunit">
    <text evidence="4">Component of the Mediator complex.</text>
</comment>
<sequence length="165" mass="18193">MEISPADRIRECNEINEEYARLLEYAGRAINALSPNAQSEGDAEMRRNTFEHNAREFFIHLQSATAKCKRQAYALEEAGIIVHKVPKSYAEPVGMAAGMESHGAFHTAKRKTQAITNGGMGKLDVGWLNSRGNKVGAKKEAELMDEANSVIKDLTAEKNDASEQQ</sequence>
<feature type="coiled-coil region" evidence="5">
    <location>
        <begin position="137"/>
        <end position="164"/>
    </location>
</feature>
<organism evidence="6 7">
    <name type="scientific">Piedraia hortae CBS 480.64</name>
    <dbReference type="NCBI Taxonomy" id="1314780"/>
    <lineage>
        <taxon>Eukaryota</taxon>
        <taxon>Fungi</taxon>
        <taxon>Dikarya</taxon>
        <taxon>Ascomycota</taxon>
        <taxon>Pezizomycotina</taxon>
        <taxon>Dothideomycetes</taxon>
        <taxon>Dothideomycetidae</taxon>
        <taxon>Capnodiales</taxon>
        <taxon>Piedraiaceae</taxon>
        <taxon>Piedraia</taxon>
    </lineage>
</organism>
<dbReference type="Proteomes" id="UP000799421">
    <property type="component" value="Unassembled WGS sequence"/>
</dbReference>
<keyword evidence="4" id="KW-0010">Activator</keyword>
<dbReference type="Gene3D" id="1.10.287.3490">
    <property type="match status" value="1"/>
</dbReference>
<evidence type="ECO:0000313" key="7">
    <source>
        <dbReference type="Proteomes" id="UP000799421"/>
    </source>
</evidence>
<dbReference type="OrthoDB" id="5418434at2759"/>
<keyword evidence="7" id="KW-1185">Reference proteome</keyword>
<accession>A0A6A7BU85</accession>
<protein>
    <recommendedName>
        <fullName evidence="4">Mediator of RNA polymerase II transcription subunit 11</fullName>
    </recommendedName>
    <alternativeName>
        <fullName evidence="4">Mediator complex subunit 11</fullName>
    </alternativeName>
</protein>
<evidence type="ECO:0000256" key="3">
    <source>
        <dbReference type="ARBA" id="ARBA00023242"/>
    </source>
</evidence>
<comment type="subcellular location">
    <subcellularLocation>
        <location evidence="1 4">Nucleus</location>
    </subcellularLocation>
</comment>
<keyword evidence="4" id="KW-0804">Transcription</keyword>
<gene>
    <name evidence="4" type="primary">MED11</name>
    <name evidence="6" type="ORF">K470DRAFT_259715</name>
</gene>
<dbReference type="AlphaFoldDB" id="A0A6A7BU85"/>
<evidence type="ECO:0000256" key="5">
    <source>
        <dbReference type="SAM" id="Coils"/>
    </source>
</evidence>
<comment type="function">
    <text evidence="4">Component of the Mediator complex, a coactivator involved in the regulated transcription of nearly all RNA polymerase II-dependent genes. Mediator functions as a bridge to convey information from gene-specific regulatory proteins to the basal RNA polymerase II transcription machinery. Mediator is recruited to promoters by direct interactions with regulatory proteins and serves as a scaffold for the assembly of a functional pre-initiation complex with RNA polymerase II and the general transcription factors.</text>
</comment>
<reference evidence="6" key="1">
    <citation type="journal article" date="2020" name="Stud. Mycol.">
        <title>101 Dothideomycetes genomes: a test case for predicting lifestyles and emergence of pathogens.</title>
        <authorList>
            <person name="Haridas S."/>
            <person name="Albert R."/>
            <person name="Binder M."/>
            <person name="Bloem J."/>
            <person name="Labutti K."/>
            <person name="Salamov A."/>
            <person name="Andreopoulos B."/>
            <person name="Baker S."/>
            <person name="Barry K."/>
            <person name="Bills G."/>
            <person name="Bluhm B."/>
            <person name="Cannon C."/>
            <person name="Castanera R."/>
            <person name="Culley D."/>
            <person name="Daum C."/>
            <person name="Ezra D."/>
            <person name="Gonzalez J."/>
            <person name="Henrissat B."/>
            <person name="Kuo A."/>
            <person name="Liang C."/>
            <person name="Lipzen A."/>
            <person name="Lutzoni F."/>
            <person name="Magnuson J."/>
            <person name="Mondo S."/>
            <person name="Nolan M."/>
            <person name="Ohm R."/>
            <person name="Pangilinan J."/>
            <person name="Park H.-J."/>
            <person name="Ramirez L."/>
            <person name="Alfaro M."/>
            <person name="Sun H."/>
            <person name="Tritt A."/>
            <person name="Yoshinaga Y."/>
            <person name="Zwiers L.-H."/>
            <person name="Turgeon B."/>
            <person name="Goodwin S."/>
            <person name="Spatafora J."/>
            <person name="Crous P."/>
            <person name="Grigoriev I."/>
        </authorList>
    </citation>
    <scope>NUCLEOTIDE SEQUENCE</scope>
    <source>
        <strain evidence="6">CBS 480.64</strain>
    </source>
</reference>
<dbReference type="GO" id="GO:0006357">
    <property type="term" value="P:regulation of transcription by RNA polymerase II"/>
    <property type="evidence" value="ECO:0007669"/>
    <property type="project" value="InterPro"/>
</dbReference>
<evidence type="ECO:0000256" key="1">
    <source>
        <dbReference type="ARBA" id="ARBA00004123"/>
    </source>
</evidence>
<evidence type="ECO:0000313" key="6">
    <source>
        <dbReference type="EMBL" id="KAF2858537.1"/>
    </source>
</evidence>
<dbReference type="Pfam" id="PF10280">
    <property type="entry name" value="Med11"/>
    <property type="match status" value="1"/>
</dbReference>
<keyword evidence="3 4" id="KW-0539">Nucleus</keyword>